<dbReference type="AlphaFoldDB" id="K8WWH9"/>
<dbReference type="OrthoDB" id="9803231at2"/>
<protein>
    <submittedName>
        <fullName evidence="1">Integrase catalytic subunit</fullName>
    </submittedName>
</protein>
<dbReference type="EMBL" id="AKKL01000002">
    <property type="protein sequence ID" value="EKT64938.1"/>
    <property type="molecule type" value="Genomic_DNA"/>
</dbReference>
<evidence type="ECO:0000313" key="2">
    <source>
        <dbReference type="Proteomes" id="UP000009336"/>
    </source>
</evidence>
<comment type="caution">
    <text evidence="1">The sequence shown here is derived from an EMBL/GenBank/DDBJ whole genome shotgun (WGS) entry which is preliminary data.</text>
</comment>
<gene>
    <name evidence="1" type="ORF">OOA_00335</name>
</gene>
<keyword evidence="2" id="KW-1185">Reference proteome</keyword>
<organism evidence="1 2">
    <name type="scientific">Providencia burhodogranariea DSM 19968</name>
    <dbReference type="NCBI Taxonomy" id="1141662"/>
    <lineage>
        <taxon>Bacteria</taxon>
        <taxon>Pseudomonadati</taxon>
        <taxon>Pseudomonadota</taxon>
        <taxon>Gammaproteobacteria</taxon>
        <taxon>Enterobacterales</taxon>
        <taxon>Morganellaceae</taxon>
        <taxon>Providencia</taxon>
    </lineage>
</organism>
<dbReference type="HOGENOM" id="CLU_3046785_0_0_6"/>
<dbReference type="Proteomes" id="UP000009336">
    <property type="component" value="Unassembled WGS sequence"/>
</dbReference>
<name>K8WWH9_9GAMM</name>
<proteinExistence type="predicted"/>
<dbReference type="STRING" id="1141662.OOA_00335"/>
<accession>K8WWH9</accession>
<dbReference type="RefSeq" id="WP_008910119.1">
    <property type="nucleotide sequence ID" value="NZ_KB233222.1"/>
</dbReference>
<dbReference type="PATRIC" id="fig|1141662.3.peg.67"/>
<reference evidence="1 2" key="1">
    <citation type="journal article" date="2012" name="BMC Genomics">
        <title>Comparative genomics of bacteria in the genus Providencia isolated from wild Drosophila melanogaster.</title>
        <authorList>
            <person name="Galac M.R."/>
            <person name="Lazzaro B.P."/>
        </authorList>
    </citation>
    <scope>NUCLEOTIDE SEQUENCE [LARGE SCALE GENOMIC DNA]</scope>
    <source>
        <strain evidence="1 2">DSM 19968</strain>
    </source>
</reference>
<sequence length="54" mass="6538">MKPRKRIYYTPEQKVIIWDRYNHGDLSAFLSRFVTSRLPVIEIVLGLDQRIKIY</sequence>
<evidence type="ECO:0000313" key="1">
    <source>
        <dbReference type="EMBL" id="EKT64938.1"/>
    </source>
</evidence>